<dbReference type="PRINTS" id="PR00344">
    <property type="entry name" value="BCTRLSENSOR"/>
</dbReference>
<sequence>MGHNIQNSTDEARKKVLREFENLNMALFHNHPDAIYMLDLEGRFLMVNEVVCQVSGVGRELLLGSSFEPLIHLKYRASTIESFEMAIRESPQRYETAVITPEGIKYLDVTNFPFRSGDQVLAVFGIAKDITEKRQKEVELREQKALLEVVHEEVEIFRKVIAHDLRKPVANALGFARLLKEGVLAADEETEAKCLLLGTVEALDTMVRDLNKVMALRSKGEMAQEKVEVLKAVSELLISFESEINNIKASISVHVDPGLHLLTVKAYFYSILRNLIANALKYHAQGHLPEITIKAWPREGSKLAISVGDNGIGMDMEAVADRLFKMHTRFAPHMAEGSGLGLYIVNQQVKLLNGTVTVSSEPGIGSEFTVCLPLN</sequence>
<dbReference type="InterPro" id="IPR052162">
    <property type="entry name" value="Sensor_kinase/Photoreceptor"/>
</dbReference>
<organism evidence="9 10">
    <name type="scientific">Pontibacter aydingkolensis</name>
    <dbReference type="NCBI Taxonomy" id="1911536"/>
    <lineage>
        <taxon>Bacteria</taxon>
        <taxon>Pseudomonadati</taxon>
        <taxon>Bacteroidota</taxon>
        <taxon>Cytophagia</taxon>
        <taxon>Cytophagales</taxon>
        <taxon>Hymenobacteraceae</taxon>
        <taxon>Pontibacter</taxon>
    </lineage>
</organism>
<evidence type="ECO:0000256" key="4">
    <source>
        <dbReference type="ARBA" id="ARBA00022679"/>
    </source>
</evidence>
<keyword evidence="3" id="KW-0597">Phosphoprotein</keyword>
<protein>
    <recommendedName>
        <fullName evidence="2">histidine kinase</fullName>
        <ecNumber evidence="2">2.7.13.3</ecNumber>
    </recommendedName>
</protein>
<dbReference type="SUPFAM" id="SSF55785">
    <property type="entry name" value="PYP-like sensor domain (PAS domain)"/>
    <property type="match status" value="1"/>
</dbReference>
<dbReference type="InterPro" id="IPR003661">
    <property type="entry name" value="HisK_dim/P_dom"/>
</dbReference>
<evidence type="ECO:0000256" key="2">
    <source>
        <dbReference type="ARBA" id="ARBA00012438"/>
    </source>
</evidence>
<evidence type="ECO:0000259" key="8">
    <source>
        <dbReference type="PROSITE" id="PS50113"/>
    </source>
</evidence>
<name>A0ABS7CYJ2_9BACT</name>
<dbReference type="Gene3D" id="3.30.450.20">
    <property type="entry name" value="PAS domain"/>
    <property type="match status" value="1"/>
</dbReference>
<reference evidence="9 10" key="1">
    <citation type="journal article" date="2016" name="Int. J. Syst. Evol. Microbiol.">
        <title>Pontibacter aydingkolensis sp. nov., isolated from soil of a salt lake.</title>
        <authorList>
            <person name="Osman G."/>
            <person name="Zhang T."/>
            <person name="Lou K."/>
            <person name="Gao Y."/>
            <person name="Chang W."/>
            <person name="Lin Q."/>
            <person name="Yang H.M."/>
            <person name="Huo X.D."/>
            <person name="Wang N."/>
        </authorList>
    </citation>
    <scope>NUCLEOTIDE SEQUENCE [LARGE SCALE GENOMIC DNA]</scope>
    <source>
        <strain evidence="9 10">KACC 19255</strain>
    </source>
</reference>
<proteinExistence type="predicted"/>
<feature type="domain" description="PAS" evidence="7">
    <location>
        <begin position="20"/>
        <end position="90"/>
    </location>
</feature>
<dbReference type="InterPro" id="IPR013656">
    <property type="entry name" value="PAS_4"/>
</dbReference>
<dbReference type="InterPro" id="IPR036097">
    <property type="entry name" value="HisK_dim/P_sf"/>
</dbReference>
<evidence type="ECO:0000259" key="6">
    <source>
        <dbReference type="PROSITE" id="PS50109"/>
    </source>
</evidence>
<dbReference type="EMBL" id="JAHYXK010000022">
    <property type="protein sequence ID" value="MBW7468904.1"/>
    <property type="molecule type" value="Genomic_DNA"/>
</dbReference>
<keyword evidence="10" id="KW-1185">Reference proteome</keyword>
<dbReference type="CDD" id="cd00130">
    <property type="entry name" value="PAS"/>
    <property type="match status" value="1"/>
</dbReference>
<dbReference type="InterPro" id="IPR003594">
    <property type="entry name" value="HATPase_dom"/>
</dbReference>
<keyword evidence="5 9" id="KW-0418">Kinase</keyword>
<dbReference type="NCBIfam" id="TIGR00229">
    <property type="entry name" value="sensory_box"/>
    <property type="match status" value="1"/>
</dbReference>
<dbReference type="SMART" id="SM00091">
    <property type="entry name" value="PAS"/>
    <property type="match status" value="1"/>
</dbReference>
<feature type="domain" description="PAC" evidence="8">
    <location>
        <begin position="92"/>
        <end position="142"/>
    </location>
</feature>
<dbReference type="InterPro" id="IPR000014">
    <property type="entry name" value="PAS"/>
</dbReference>
<gene>
    <name evidence="9" type="ORF">K0O23_17645</name>
</gene>
<dbReference type="InterPro" id="IPR005467">
    <property type="entry name" value="His_kinase_dom"/>
</dbReference>
<dbReference type="PANTHER" id="PTHR43304">
    <property type="entry name" value="PHYTOCHROME-LIKE PROTEIN CPH1"/>
    <property type="match status" value="1"/>
</dbReference>
<keyword evidence="4" id="KW-0808">Transferase</keyword>
<dbReference type="InterPro" id="IPR000700">
    <property type="entry name" value="PAS-assoc_C"/>
</dbReference>
<dbReference type="Gene3D" id="3.30.565.10">
    <property type="entry name" value="Histidine kinase-like ATPase, C-terminal domain"/>
    <property type="match status" value="1"/>
</dbReference>
<dbReference type="Pfam" id="PF08448">
    <property type="entry name" value="PAS_4"/>
    <property type="match status" value="1"/>
</dbReference>
<evidence type="ECO:0000256" key="1">
    <source>
        <dbReference type="ARBA" id="ARBA00000085"/>
    </source>
</evidence>
<evidence type="ECO:0000313" key="9">
    <source>
        <dbReference type="EMBL" id="MBW7468904.1"/>
    </source>
</evidence>
<dbReference type="Proteomes" id="UP000813018">
    <property type="component" value="Unassembled WGS sequence"/>
</dbReference>
<dbReference type="Pfam" id="PF02518">
    <property type="entry name" value="HATPase_c"/>
    <property type="match status" value="1"/>
</dbReference>
<dbReference type="RefSeq" id="WP_219878778.1">
    <property type="nucleotide sequence ID" value="NZ_JAHYXK010000022.1"/>
</dbReference>
<dbReference type="SUPFAM" id="SSF47384">
    <property type="entry name" value="Homodimeric domain of signal transducing histidine kinase"/>
    <property type="match status" value="1"/>
</dbReference>
<comment type="catalytic activity">
    <reaction evidence="1">
        <text>ATP + protein L-histidine = ADP + protein N-phospho-L-histidine.</text>
        <dbReference type="EC" id="2.7.13.3"/>
    </reaction>
</comment>
<comment type="caution">
    <text evidence="9">The sequence shown here is derived from an EMBL/GenBank/DDBJ whole genome shotgun (WGS) entry which is preliminary data.</text>
</comment>
<dbReference type="InterPro" id="IPR035965">
    <property type="entry name" value="PAS-like_dom_sf"/>
</dbReference>
<evidence type="ECO:0000259" key="7">
    <source>
        <dbReference type="PROSITE" id="PS50112"/>
    </source>
</evidence>
<dbReference type="PROSITE" id="PS50113">
    <property type="entry name" value="PAC"/>
    <property type="match status" value="1"/>
</dbReference>
<dbReference type="PANTHER" id="PTHR43304:SF1">
    <property type="entry name" value="PAC DOMAIN-CONTAINING PROTEIN"/>
    <property type="match status" value="1"/>
</dbReference>
<dbReference type="SUPFAM" id="SSF55874">
    <property type="entry name" value="ATPase domain of HSP90 chaperone/DNA topoisomerase II/histidine kinase"/>
    <property type="match status" value="1"/>
</dbReference>
<evidence type="ECO:0000256" key="3">
    <source>
        <dbReference type="ARBA" id="ARBA00022553"/>
    </source>
</evidence>
<accession>A0ABS7CYJ2</accession>
<dbReference type="GO" id="GO:0016301">
    <property type="term" value="F:kinase activity"/>
    <property type="evidence" value="ECO:0007669"/>
    <property type="project" value="UniProtKB-KW"/>
</dbReference>
<dbReference type="EC" id="2.7.13.3" evidence="2"/>
<dbReference type="InterPro" id="IPR036890">
    <property type="entry name" value="HATPase_C_sf"/>
</dbReference>
<feature type="domain" description="Histidine kinase" evidence="6">
    <location>
        <begin position="160"/>
        <end position="375"/>
    </location>
</feature>
<dbReference type="Gene3D" id="1.10.287.130">
    <property type="match status" value="1"/>
</dbReference>
<dbReference type="CDD" id="cd00082">
    <property type="entry name" value="HisKA"/>
    <property type="match status" value="1"/>
</dbReference>
<dbReference type="PROSITE" id="PS50112">
    <property type="entry name" value="PAS"/>
    <property type="match status" value="1"/>
</dbReference>
<evidence type="ECO:0000256" key="5">
    <source>
        <dbReference type="ARBA" id="ARBA00022777"/>
    </source>
</evidence>
<dbReference type="SMART" id="SM00387">
    <property type="entry name" value="HATPase_c"/>
    <property type="match status" value="1"/>
</dbReference>
<evidence type="ECO:0000313" key="10">
    <source>
        <dbReference type="Proteomes" id="UP000813018"/>
    </source>
</evidence>
<dbReference type="InterPro" id="IPR004358">
    <property type="entry name" value="Sig_transdc_His_kin-like_C"/>
</dbReference>
<dbReference type="PROSITE" id="PS50109">
    <property type="entry name" value="HIS_KIN"/>
    <property type="match status" value="1"/>
</dbReference>